<evidence type="ECO:0000313" key="9">
    <source>
        <dbReference type="Proteomes" id="UP000245634"/>
    </source>
</evidence>
<evidence type="ECO:0000256" key="5">
    <source>
        <dbReference type="SAM" id="MobiDB-lite"/>
    </source>
</evidence>
<evidence type="ECO:0000256" key="1">
    <source>
        <dbReference type="ARBA" id="ARBA00004141"/>
    </source>
</evidence>
<proteinExistence type="predicted"/>
<feature type="transmembrane region" description="Helical" evidence="6">
    <location>
        <begin position="165"/>
        <end position="183"/>
    </location>
</feature>
<dbReference type="Pfam" id="PF01740">
    <property type="entry name" value="STAS"/>
    <property type="match status" value="1"/>
</dbReference>
<feature type="transmembrane region" description="Helical" evidence="6">
    <location>
        <begin position="45"/>
        <end position="62"/>
    </location>
</feature>
<name>A0A316D7K8_9BACL</name>
<dbReference type="PROSITE" id="PS50801">
    <property type="entry name" value="STAS"/>
    <property type="match status" value="1"/>
</dbReference>
<feature type="transmembrane region" description="Helical" evidence="6">
    <location>
        <begin position="21"/>
        <end position="39"/>
    </location>
</feature>
<dbReference type="Proteomes" id="UP000245634">
    <property type="component" value="Unassembled WGS sequence"/>
</dbReference>
<dbReference type="InterPro" id="IPR002645">
    <property type="entry name" value="STAS_dom"/>
</dbReference>
<feature type="transmembrane region" description="Helical" evidence="6">
    <location>
        <begin position="242"/>
        <end position="264"/>
    </location>
</feature>
<organism evidence="8 9">
    <name type="scientific">Tumebacillus permanentifrigoris</name>
    <dbReference type="NCBI Taxonomy" id="378543"/>
    <lineage>
        <taxon>Bacteria</taxon>
        <taxon>Bacillati</taxon>
        <taxon>Bacillota</taxon>
        <taxon>Bacilli</taxon>
        <taxon>Bacillales</taxon>
        <taxon>Alicyclobacillaceae</taxon>
        <taxon>Tumebacillus</taxon>
    </lineage>
</organism>
<evidence type="ECO:0000313" key="8">
    <source>
        <dbReference type="EMBL" id="PWK11558.1"/>
    </source>
</evidence>
<keyword evidence="9" id="KW-1185">Reference proteome</keyword>
<dbReference type="InterPro" id="IPR011547">
    <property type="entry name" value="SLC26A/SulP_dom"/>
</dbReference>
<dbReference type="PANTHER" id="PTHR11814">
    <property type="entry name" value="SULFATE TRANSPORTER"/>
    <property type="match status" value="1"/>
</dbReference>
<feature type="transmembrane region" description="Helical" evidence="6">
    <location>
        <begin position="190"/>
        <end position="209"/>
    </location>
</feature>
<evidence type="ECO:0000256" key="6">
    <source>
        <dbReference type="SAM" id="Phobius"/>
    </source>
</evidence>
<feature type="domain" description="STAS" evidence="7">
    <location>
        <begin position="419"/>
        <end position="523"/>
    </location>
</feature>
<reference evidence="8 9" key="1">
    <citation type="submission" date="2018-05" db="EMBL/GenBank/DDBJ databases">
        <title>Genomic Encyclopedia of Type Strains, Phase IV (KMG-IV): sequencing the most valuable type-strain genomes for metagenomic binning, comparative biology and taxonomic classification.</title>
        <authorList>
            <person name="Goeker M."/>
        </authorList>
    </citation>
    <scope>NUCLEOTIDE SEQUENCE [LARGE SCALE GENOMIC DNA]</scope>
    <source>
        <strain evidence="8 9">DSM 18773</strain>
    </source>
</reference>
<dbReference type="EMBL" id="QGGL01000010">
    <property type="protein sequence ID" value="PWK11558.1"/>
    <property type="molecule type" value="Genomic_DNA"/>
</dbReference>
<evidence type="ECO:0000256" key="2">
    <source>
        <dbReference type="ARBA" id="ARBA00022692"/>
    </source>
</evidence>
<comment type="caution">
    <text evidence="8">The sequence shown here is derived from an EMBL/GenBank/DDBJ whole genome shotgun (WGS) entry which is preliminary data.</text>
</comment>
<dbReference type="InterPro" id="IPR001902">
    <property type="entry name" value="SLC26A/SulP_fam"/>
</dbReference>
<dbReference type="GO" id="GO:0016020">
    <property type="term" value="C:membrane"/>
    <property type="evidence" value="ECO:0007669"/>
    <property type="project" value="UniProtKB-SubCell"/>
</dbReference>
<dbReference type="InterPro" id="IPR036513">
    <property type="entry name" value="STAS_dom_sf"/>
</dbReference>
<feature type="transmembrane region" description="Helical" evidence="6">
    <location>
        <begin position="122"/>
        <end position="145"/>
    </location>
</feature>
<dbReference type="SUPFAM" id="SSF52091">
    <property type="entry name" value="SpoIIaa-like"/>
    <property type="match status" value="1"/>
</dbReference>
<gene>
    <name evidence="8" type="ORF">C7459_11087</name>
</gene>
<dbReference type="OrthoDB" id="9771198at2"/>
<accession>A0A316D7K8</accession>
<evidence type="ECO:0000259" key="7">
    <source>
        <dbReference type="PROSITE" id="PS50801"/>
    </source>
</evidence>
<feature type="transmembrane region" description="Helical" evidence="6">
    <location>
        <begin position="372"/>
        <end position="402"/>
    </location>
</feature>
<sequence>MKKMDRTGYSFDRFKKDLLSGLIVGVIAIPLGMGFAIATGVEPEYGIYTTIFAGILISLFGGSKFQIGGPTGAFVPILFGIVATYGYENLLVAGFMAGLLLLIIGLLKLGSLIRFIPRPVTVGFTTGIAVIIFTGEIPHFLGIHIEKHKYFLNNMKEIAKHLGDTNFYSVLTAVLCFVVILTCTKKFPKVPGALLGIIISSTLASVLYAEQVATIGSTYGPISSSLPRFQLPNFSWETLPTLIYPALLIAFLGGIESLLSAVVADGMSKTKHDSNQELIGQGIANMVTPLFGGIPATGAIARTATNIRSGATSKVSGIIHGVVVLLTLLLFASYASHIALASIAPVLFVVAWNMSEKHHFIEVFKMKNSDSLVLSVTFLFTVFTDLTTAVLIGLGVSVILFTKRMGESLAVKHVKQDCPQIRICAIEGSMFFGSVQAFENTILESITEDTEVWILRMDRVPFLDSTCEASLKTIITDFKDRKGMVLIAKIQPQPKELMLASGLYDIVGQENFFEHMGDALKQGEQLVKHSQQPHKKETVFEPGMSPV</sequence>
<protein>
    <submittedName>
        <fullName evidence="8">SulP family sulfate permease</fullName>
    </submittedName>
</protein>
<evidence type="ECO:0000256" key="3">
    <source>
        <dbReference type="ARBA" id="ARBA00022989"/>
    </source>
</evidence>
<keyword evidence="2 6" id="KW-0812">Transmembrane</keyword>
<dbReference type="Gene3D" id="3.30.750.24">
    <property type="entry name" value="STAS domain"/>
    <property type="match status" value="1"/>
</dbReference>
<dbReference type="AlphaFoldDB" id="A0A316D7K8"/>
<comment type="subcellular location">
    <subcellularLocation>
        <location evidence="1">Membrane</location>
        <topology evidence="1">Multi-pass membrane protein</topology>
    </subcellularLocation>
</comment>
<keyword evidence="3 6" id="KW-1133">Transmembrane helix</keyword>
<dbReference type="CDD" id="cd07042">
    <property type="entry name" value="STAS_SulP_like_sulfate_transporter"/>
    <property type="match status" value="1"/>
</dbReference>
<dbReference type="RefSeq" id="WP_109689696.1">
    <property type="nucleotide sequence ID" value="NZ_QGGL01000010.1"/>
</dbReference>
<keyword evidence="4 6" id="KW-0472">Membrane</keyword>
<feature type="transmembrane region" description="Helical" evidence="6">
    <location>
        <begin position="67"/>
        <end position="85"/>
    </location>
</feature>
<evidence type="ECO:0000256" key="4">
    <source>
        <dbReference type="ARBA" id="ARBA00023136"/>
    </source>
</evidence>
<feature type="transmembrane region" description="Helical" evidence="6">
    <location>
        <begin position="91"/>
        <end position="110"/>
    </location>
</feature>
<feature type="transmembrane region" description="Helical" evidence="6">
    <location>
        <begin position="322"/>
        <end position="352"/>
    </location>
</feature>
<dbReference type="Pfam" id="PF00916">
    <property type="entry name" value="Sulfate_transp"/>
    <property type="match status" value="1"/>
</dbReference>
<feature type="region of interest" description="Disordered" evidence="5">
    <location>
        <begin position="527"/>
        <end position="547"/>
    </location>
</feature>
<dbReference type="GO" id="GO:0055085">
    <property type="term" value="P:transmembrane transport"/>
    <property type="evidence" value="ECO:0007669"/>
    <property type="project" value="InterPro"/>
</dbReference>